<evidence type="ECO:0000313" key="1">
    <source>
        <dbReference type="EMBL" id="RIB04623.1"/>
    </source>
</evidence>
<protein>
    <submittedName>
        <fullName evidence="1">Uncharacterized protein</fullName>
    </submittedName>
</protein>
<dbReference type="Proteomes" id="UP000266673">
    <property type="component" value="Unassembled WGS sequence"/>
</dbReference>
<dbReference type="OrthoDB" id="2448606at2759"/>
<dbReference type="AlphaFoldDB" id="A0A397UBD0"/>
<dbReference type="EMBL" id="QKWP01002145">
    <property type="protein sequence ID" value="RIB04623.1"/>
    <property type="molecule type" value="Genomic_DNA"/>
</dbReference>
<evidence type="ECO:0000313" key="2">
    <source>
        <dbReference type="Proteomes" id="UP000266673"/>
    </source>
</evidence>
<sequence length="228" mass="26259">MQIVFLQLMENIPVNPLNDPISEGTLTVNIISPILRSFFHDASMHPTTWPNIASMSAKVRKLANLDPSRAKQPDMVGKFINNNKPKYEMMFGEITGEGENNNLKKNNMDLIRLGIFMKDALDLLIKNTRESRMVFAWQAIVTSWTGYIMVLVAPGLYIMVEVGQIELPKSFQTSGQFIDNVDKLFAFTEKYRYEIQKLRDDMNKKKKVIDTPKEIIKWLRLGTPLFKK</sequence>
<proteinExistence type="predicted"/>
<reference evidence="1 2" key="1">
    <citation type="submission" date="2018-06" db="EMBL/GenBank/DDBJ databases">
        <title>Comparative genomics reveals the genomic features of Rhizophagus irregularis, R. cerebriforme, R. diaphanum and Gigaspora rosea, and their symbiotic lifestyle signature.</title>
        <authorList>
            <person name="Morin E."/>
            <person name="San Clemente H."/>
            <person name="Chen E.C.H."/>
            <person name="De La Providencia I."/>
            <person name="Hainaut M."/>
            <person name="Kuo A."/>
            <person name="Kohler A."/>
            <person name="Murat C."/>
            <person name="Tang N."/>
            <person name="Roy S."/>
            <person name="Loubradou J."/>
            <person name="Henrissat B."/>
            <person name="Grigoriev I.V."/>
            <person name="Corradi N."/>
            <person name="Roux C."/>
            <person name="Martin F.M."/>
        </authorList>
    </citation>
    <scope>NUCLEOTIDE SEQUENCE [LARGE SCALE GENOMIC DNA]</scope>
    <source>
        <strain evidence="1 2">DAOM 194757</strain>
    </source>
</reference>
<comment type="caution">
    <text evidence="1">The sequence shown here is derived from an EMBL/GenBank/DDBJ whole genome shotgun (WGS) entry which is preliminary data.</text>
</comment>
<organism evidence="1 2">
    <name type="scientific">Gigaspora rosea</name>
    <dbReference type="NCBI Taxonomy" id="44941"/>
    <lineage>
        <taxon>Eukaryota</taxon>
        <taxon>Fungi</taxon>
        <taxon>Fungi incertae sedis</taxon>
        <taxon>Mucoromycota</taxon>
        <taxon>Glomeromycotina</taxon>
        <taxon>Glomeromycetes</taxon>
        <taxon>Diversisporales</taxon>
        <taxon>Gigasporaceae</taxon>
        <taxon>Gigaspora</taxon>
    </lineage>
</organism>
<name>A0A397UBD0_9GLOM</name>
<accession>A0A397UBD0</accession>
<dbReference type="STRING" id="44941.A0A397UBD0"/>
<keyword evidence="2" id="KW-1185">Reference proteome</keyword>
<gene>
    <name evidence="1" type="ORF">C2G38_667613</name>
</gene>